<reference evidence="2" key="1">
    <citation type="submission" date="2023-07" db="EMBL/GenBank/DDBJ databases">
        <title>30 novel species of actinomycetes from the DSMZ collection.</title>
        <authorList>
            <person name="Nouioui I."/>
        </authorList>
    </citation>
    <scope>NUCLEOTIDE SEQUENCE [LARGE SCALE GENOMIC DNA]</scope>
    <source>
        <strain evidence="2">DSM 44938</strain>
    </source>
</reference>
<accession>A0ABU2N1J9</accession>
<name>A0ABU2N1J9_9ACTN</name>
<organism evidence="1 2">
    <name type="scientific">Streptomyces litchfieldiae</name>
    <dbReference type="NCBI Taxonomy" id="3075543"/>
    <lineage>
        <taxon>Bacteria</taxon>
        <taxon>Bacillati</taxon>
        <taxon>Actinomycetota</taxon>
        <taxon>Actinomycetes</taxon>
        <taxon>Kitasatosporales</taxon>
        <taxon>Streptomycetaceae</taxon>
        <taxon>Streptomyces</taxon>
    </lineage>
</organism>
<comment type="caution">
    <text evidence="1">The sequence shown here is derived from an EMBL/GenBank/DDBJ whole genome shotgun (WGS) entry which is preliminary data.</text>
</comment>
<protein>
    <submittedName>
        <fullName evidence="1">Uncharacterized protein</fullName>
    </submittedName>
</protein>
<dbReference type="EMBL" id="JAVREL010000045">
    <property type="protein sequence ID" value="MDT0347764.1"/>
    <property type="molecule type" value="Genomic_DNA"/>
</dbReference>
<keyword evidence="2" id="KW-1185">Reference proteome</keyword>
<dbReference type="RefSeq" id="WP_311708893.1">
    <property type="nucleotide sequence ID" value="NZ_JAVREL010000045.1"/>
</dbReference>
<proteinExistence type="predicted"/>
<sequence length="86" mass="9309">MFDEVMNHFGPENITAVQAKWVPAMPSNLETFNSMVGVGMTPEMAAASTFTGRMAARYGFTEVGQISTEGPLGAFTNVEELFTRPS</sequence>
<evidence type="ECO:0000313" key="2">
    <source>
        <dbReference type="Proteomes" id="UP001183246"/>
    </source>
</evidence>
<dbReference type="Proteomes" id="UP001183246">
    <property type="component" value="Unassembled WGS sequence"/>
</dbReference>
<evidence type="ECO:0000313" key="1">
    <source>
        <dbReference type="EMBL" id="MDT0347764.1"/>
    </source>
</evidence>
<gene>
    <name evidence="1" type="ORF">RM590_35160</name>
</gene>